<dbReference type="Proteomes" id="UP001282288">
    <property type="component" value="Unassembled WGS sequence"/>
</dbReference>
<evidence type="ECO:0000313" key="2">
    <source>
        <dbReference type="EMBL" id="MDX3024902.1"/>
    </source>
</evidence>
<gene>
    <name evidence="1" type="ORF">PV399_32320</name>
    <name evidence="2" type="ORF">PV666_44625</name>
</gene>
<dbReference type="GeneID" id="69812488"/>
<evidence type="ECO:0000313" key="3">
    <source>
        <dbReference type="Proteomes" id="UP001272987"/>
    </source>
</evidence>
<protein>
    <submittedName>
        <fullName evidence="1">Uncharacterized protein</fullName>
    </submittedName>
</protein>
<evidence type="ECO:0000313" key="4">
    <source>
        <dbReference type="Proteomes" id="UP001282288"/>
    </source>
</evidence>
<organism evidence="1 4">
    <name type="scientific">Streptomyces acidiscabies</name>
    <dbReference type="NCBI Taxonomy" id="42234"/>
    <lineage>
        <taxon>Bacteria</taxon>
        <taxon>Bacillati</taxon>
        <taxon>Actinomycetota</taxon>
        <taxon>Actinomycetes</taxon>
        <taxon>Kitasatosporales</taxon>
        <taxon>Streptomycetaceae</taxon>
        <taxon>Streptomyces</taxon>
    </lineage>
</organism>
<dbReference type="EMBL" id="JARAWC010000030">
    <property type="protein sequence ID" value="MDX2964367.1"/>
    <property type="molecule type" value="Genomic_DNA"/>
</dbReference>
<comment type="caution">
    <text evidence="1">The sequence shown here is derived from an EMBL/GenBank/DDBJ whole genome shotgun (WGS) entry which is preliminary data.</text>
</comment>
<reference evidence="1 3" key="1">
    <citation type="journal article" date="2023" name="Microb. Genom.">
        <title>Mesoterricola silvestris gen. nov., sp. nov., Mesoterricola sediminis sp. nov., Geothrix oryzae sp. nov., Geothrix edaphica sp. nov., Geothrix rubra sp. nov., and Geothrix limicola sp. nov., six novel members of Acidobacteriota isolated from soils.</title>
        <authorList>
            <person name="Weisberg A.J."/>
            <person name="Pearce E."/>
            <person name="Kramer C.G."/>
            <person name="Chang J.H."/>
            <person name="Clarke C.R."/>
        </authorList>
    </citation>
    <scope>NUCLEOTIDE SEQUENCE</scope>
    <source>
        <strain evidence="2 3">NB05-1H</strain>
        <strain evidence="1">NRRL_B-16521</strain>
    </source>
</reference>
<evidence type="ECO:0000313" key="1">
    <source>
        <dbReference type="EMBL" id="MDX2964367.1"/>
    </source>
</evidence>
<keyword evidence="3" id="KW-1185">Reference proteome</keyword>
<dbReference type="AlphaFoldDB" id="A0AAP6EIN5"/>
<sequence>MSSLFALAGVLLGAGTTAWADRRRWHRDSVTRLLEIRTAVYAEYLAAMEDTGRALLRVLAATTGDERRREAEAAITAFKLGGVRQRIHVLAPADVIQVADEVMRTMRRARDYVATADQQDIQGLRAMKDTVGTARNRFQEAARRDVRDLLAGTASWET</sequence>
<dbReference type="EMBL" id="JARAWP010000039">
    <property type="protein sequence ID" value="MDX3024902.1"/>
    <property type="molecule type" value="Genomic_DNA"/>
</dbReference>
<accession>A0AAP6EIN5</accession>
<dbReference type="Proteomes" id="UP001272987">
    <property type="component" value="Unassembled WGS sequence"/>
</dbReference>
<name>A0AAP6EIN5_9ACTN</name>
<proteinExistence type="predicted"/>
<dbReference type="RefSeq" id="WP_141655565.1">
    <property type="nucleotide sequence ID" value="NZ_CP122369.1"/>
</dbReference>